<feature type="compositionally biased region" description="Basic and acidic residues" evidence="1">
    <location>
        <begin position="520"/>
        <end position="536"/>
    </location>
</feature>
<dbReference type="PANTHER" id="PTHR46599">
    <property type="entry name" value="PIGGYBAC TRANSPOSABLE ELEMENT-DERIVED PROTEIN 4"/>
    <property type="match status" value="1"/>
</dbReference>
<evidence type="ECO:0000256" key="1">
    <source>
        <dbReference type="SAM" id="MobiDB-lite"/>
    </source>
</evidence>
<feature type="compositionally biased region" description="Acidic residues" evidence="1">
    <location>
        <begin position="16"/>
        <end position="32"/>
    </location>
</feature>
<dbReference type="PANTHER" id="PTHR46599:SF3">
    <property type="entry name" value="PIGGYBAC TRANSPOSABLE ELEMENT-DERIVED PROTEIN 4"/>
    <property type="match status" value="1"/>
</dbReference>
<accession>A0AAV0WCK0</accession>
<proteinExistence type="predicted"/>
<gene>
    <name evidence="3" type="ORF">MEUPH1_LOCUS9616</name>
</gene>
<dbReference type="EMBL" id="CARXXK010000002">
    <property type="protein sequence ID" value="CAI6353498.1"/>
    <property type="molecule type" value="Genomic_DNA"/>
</dbReference>
<feature type="domain" description="PiggyBac transposable element-derived protein" evidence="2">
    <location>
        <begin position="117"/>
        <end position="478"/>
    </location>
</feature>
<reference evidence="3 4" key="1">
    <citation type="submission" date="2023-01" db="EMBL/GenBank/DDBJ databases">
        <authorList>
            <person name="Whitehead M."/>
        </authorList>
    </citation>
    <scope>NUCLEOTIDE SEQUENCE [LARGE SCALE GENOMIC DNA]</scope>
</reference>
<feature type="compositionally biased region" description="Low complexity" evidence="1">
    <location>
        <begin position="56"/>
        <end position="85"/>
    </location>
</feature>
<organism evidence="3 4">
    <name type="scientific">Macrosiphum euphorbiae</name>
    <name type="common">potato aphid</name>
    <dbReference type="NCBI Taxonomy" id="13131"/>
    <lineage>
        <taxon>Eukaryota</taxon>
        <taxon>Metazoa</taxon>
        <taxon>Ecdysozoa</taxon>
        <taxon>Arthropoda</taxon>
        <taxon>Hexapoda</taxon>
        <taxon>Insecta</taxon>
        <taxon>Pterygota</taxon>
        <taxon>Neoptera</taxon>
        <taxon>Paraneoptera</taxon>
        <taxon>Hemiptera</taxon>
        <taxon>Sternorrhyncha</taxon>
        <taxon>Aphidomorpha</taxon>
        <taxon>Aphidoidea</taxon>
        <taxon>Aphididae</taxon>
        <taxon>Macrosiphini</taxon>
        <taxon>Macrosiphum</taxon>
    </lineage>
</organism>
<feature type="compositionally biased region" description="Low complexity" evidence="1">
    <location>
        <begin position="33"/>
        <end position="46"/>
    </location>
</feature>
<dbReference type="Proteomes" id="UP001160148">
    <property type="component" value="Unassembled WGS sequence"/>
</dbReference>
<dbReference type="AlphaFoldDB" id="A0AAV0WCK0"/>
<protein>
    <recommendedName>
        <fullName evidence="2">PiggyBac transposable element-derived protein domain-containing protein</fullName>
    </recommendedName>
</protein>
<feature type="region of interest" description="Disordered" evidence="1">
    <location>
        <begin position="517"/>
        <end position="536"/>
    </location>
</feature>
<name>A0AAV0WCK0_9HEMI</name>
<evidence type="ECO:0000313" key="3">
    <source>
        <dbReference type="EMBL" id="CAI6353498.1"/>
    </source>
</evidence>
<dbReference type="Pfam" id="PF13843">
    <property type="entry name" value="DDE_Tnp_1_7"/>
    <property type="match status" value="1"/>
</dbReference>
<sequence>MSRNNIEKVRKYLDESFDSTEYSDQDDSDVDPDFSLQSSRQDSLSRAGPSHTNTGSDTSNESFEVSSSDSDNNDYNNANNNGNDDQWYENWEDIPDFQFDSSMSGIKLNIPDSARDNPLEIFDMLWTREITDMVVSSTNNYGVKLTSQSRPHKKNCRIAEFKKVDGEEINKFLAICLLSGSMKFSVIRDMFSYNPLYYHPIIPRTMSGRRFEQILRCFSVEYYDTEKVNSTNDPIKKIEPIFKKLINNFQLAYIPYECLSLDESLLLHRGRLLFRQYMRLKKVRYGIKFFELCTPDGFVLNMEMYKGKREEIKVGSTSKINSLVFRILEAFLDKGHTVFMDNYYNSISLSRELLNRKTHTTGTLRSNRKGNPKCVTTKKLKSGEYIWRRQENIYVSKWKDKRDVLAIPTKYHPQLLSSKNRFGNEKNKPNEIIQYNNNMSGIDRSDQMVKYYSSPRKQSRWYKKVLFHLLDITVWNSFYLYKKHFGCNSMTFKDFRDILIKNMINLPIDVTANQIFNAPKSKDPKNKRPMSEEGQHYQEKIPLPPLYFRKHYFKNCKMCTKKHVRKQTQYQCKACNVPLCPGSCFEDFHKNMS</sequence>
<evidence type="ECO:0000259" key="2">
    <source>
        <dbReference type="Pfam" id="PF13843"/>
    </source>
</evidence>
<comment type="caution">
    <text evidence="3">The sequence shown here is derived from an EMBL/GenBank/DDBJ whole genome shotgun (WGS) entry which is preliminary data.</text>
</comment>
<evidence type="ECO:0000313" key="4">
    <source>
        <dbReference type="Proteomes" id="UP001160148"/>
    </source>
</evidence>
<dbReference type="InterPro" id="IPR029526">
    <property type="entry name" value="PGBD"/>
</dbReference>
<feature type="region of interest" description="Disordered" evidence="1">
    <location>
        <begin position="16"/>
        <end position="87"/>
    </location>
</feature>
<keyword evidence="4" id="KW-1185">Reference proteome</keyword>